<protein>
    <recommendedName>
        <fullName evidence="3">DUF5318 domain-containing protein</fullName>
    </recommendedName>
</protein>
<dbReference type="Pfam" id="PF17249">
    <property type="entry name" value="DUF5318"/>
    <property type="match status" value="1"/>
</dbReference>
<reference evidence="1 2" key="1">
    <citation type="submission" date="2019-11" db="EMBL/GenBank/DDBJ databases">
        <title>Acidiferrimicrobium australis gen. nov., sp. nov., an acidophilic and obligately heterotrophic, member of the Actinobacteria that catalyses dissimilatory oxido- reduction of iron isolated from metal-rich acidic water in Chile.</title>
        <authorList>
            <person name="Gonzalez D."/>
            <person name="Huber K."/>
            <person name="Hedrich S."/>
            <person name="Rojas-Villalobos C."/>
            <person name="Quatrini R."/>
            <person name="Dinamarca M.A."/>
            <person name="Schwarz A."/>
            <person name="Canales C."/>
            <person name="Nancucheo I."/>
        </authorList>
    </citation>
    <scope>NUCLEOTIDE SEQUENCE [LARGE SCALE GENOMIC DNA]</scope>
    <source>
        <strain evidence="1 2">USS-CCA1</strain>
    </source>
</reference>
<accession>A0ABW9QRZ8</accession>
<dbReference type="EMBL" id="WJHE01000288">
    <property type="protein sequence ID" value="MST32416.1"/>
    <property type="molecule type" value="Genomic_DNA"/>
</dbReference>
<dbReference type="Proteomes" id="UP000437736">
    <property type="component" value="Unassembled WGS sequence"/>
</dbReference>
<comment type="caution">
    <text evidence="1">The sequence shown here is derived from an EMBL/GenBank/DDBJ whole genome shotgun (WGS) entry which is preliminary data.</text>
</comment>
<sequence length="143" mass="15613">MGFRPESLRGASAAGQVAGQVDYRLARNAVLSEFRKGRLSRLDLCDAHPELLRAACNVGEETREDCPICEEAKVRLVSYVFGPRLPPSGTCVSTKAELAKLSRSQRDLACYVVEVCPSCSWNHLAQTFAVGGRGRQADRRATT</sequence>
<keyword evidence="2" id="KW-1185">Reference proteome</keyword>
<gene>
    <name evidence="1" type="ORF">GHK86_06740</name>
</gene>
<proteinExistence type="predicted"/>
<evidence type="ECO:0000313" key="2">
    <source>
        <dbReference type="Proteomes" id="UP000437736"/>
    </source>
</evidence>
<evidence type="ECO:0000313" key="1">
    <source>
        <dbReference type="EMBL" id="MST32416.1"/>
    </source>
</evidence>
<evidence type="ECO:0008006" key="3">
    <source>
        <dbReference type="Google" id="ProtNLM"/>
    </source>
</evidence>
<dbReference type="InterPro" id="IPR035169">
    <property type="entry name" value="DUF5318"/>
</dbReference>
<organism evidence="1 2">
    <name type="scientific">Acidiferrimicrobium australe</name>
    <dbReference type="NCBI Taxonomy" id="2664430"/>
    <lineage>
        <taxon>Bacteria</taxon>
        <taxon>Bacillati</taxon>
        <taxon>Actinomycetota</taxon>
        <taxon>Acidimicrobiia</taxon>
        <taxon>Acidimicrobiales</taxon>
        <taxon>Acidimicrobiaceae</taxon>
        <taxon>Acidiferrimicrobium</taxon>
    </lineage>
</organism>
<name>A0ABW9QRZ8_9ACTN</name>